<feature type="chain" id="PRO_5012681481" evidence="2">
    <location>
        <begin position="24"/>
        <end position="305"/>
    </location>
</feature>
<dbReference type="CDD" id="cd00146">
    <property type="entry name" value="PKD"/>
    <property type="match status" value="1"/>
</dbReference>
<dbReference type="Gene3D" id="2.60.40.10">
    <property type="entry name" value="Immunoglobulins"/>
    <property type="match status" value="1"/>
</dbReference>
<evidence type="ECO:0000256" key="2">
    <source>
        <dbReference type="SAM" id="SignalP"/>
    </source>
</evidence>
<gene>
    <name evidence="4" type="ORF">SAMN05421789_10222</name>
</gene>
<dbReference type="Pfam" id="PF00801">
    <property type="entry name" value="PKD"/>
    <property type="match status" value="1"/>
</dbReference>
<dbReference type="EMBL" id="FTOI01000002">
    <property type="protein sequence ID" value="SIS48463.1"/>
    <property type="molecule type" value="Genomic_DNA"/>
</dbReference>
<feature type="signal peptide" evidence="2">
    <location>
        <begin position="1"/>
        <end position="23"/>
    </location>
</feature>
<dbReference type="OrthoDB" id="862563at2"/>
<protein>
    <submittedName>
        <fullName evidence="4">Por secretion system C-terminal sorting domain-containing protein</fullName>
    </submittedName>
</protein>
<feature type="domain" description="PKD" evidence="3">
    <location>
        <begin position="135"/>
        <end position="204"/>
    </location>
</feature>
<name>A0A1N7JGI0_9FLAO</name>
<keyword evidence="1 2" id="KW-0732">Signal</keyword>
<dbReference type="InterPro" id="IPR000601">
    <property type="entry name" value="PKD_dom"/>
</dbReference>
<reference evidence="5" key="1">
    <citation type="submission" date="2017-01" db="EMBL/GenBank/DDBJ databases">
        <authorList>
            <person name="Varghese N."/>
            <person name="Submissions S."/>
        </authorList>
    </citation>
    <scope>NUCLEOTIDE SEQUENCE [LARGE SCALE GENOMIC DNA]</scope>
    <source>
        <strain evidence="5">DSM 23145</strain>
    </source>
</reference>
<dbReference type="PROSITE" id="PS50093">
    <property type="entry name" value="PKD"/>
    <property type="match status" value="1"/>
</dbReference>
<dbReference type="SMART" id="SM00089">
    <property type="entry name" value="PKD"/>
    <property type="match status" value="1"/>
</dbReference>
<dbReference type="Pfam" id="PF18962">
    <property type="entry name" value="Por_Secre_tail"/>
    <property type="match status" value="1"/>
</dbReference>
<evidence type="ECO:0000256" key="1">
    <source>
        <dbReference type="ARBA" id="ARBA00022729"/>
    </source>
</evidence>
<evidence type="ECO:0000313" key="5">
    <source>
        <dbReference type="Proteomes" id="UP000185839"/>
    </source>
</evidence>
<keyword evidence="5" id="KW-1185">Reference proteome</keyword>
<dbReference type="NCBIfam" id="TIGR04183">
    <property type="entry name" value="Por_Secre_tail"/>
    <property type="match status" value="1"/>
</dbReference>
<sequence length="305" mass="33345">MKTIITRIPVLCLIFLFQTFLKAQNDEDYAYRGGNADGFAIEILESTTCATPFHYYAYLGGNADGFALEKLADNASCSTPFNQFPYFGGNADGASTETVENNVCATPYHFYAYFSGNTDGFAMGKTADTCPIIAPVADFIADQTTTCVGRPVKFTDTSTNKPTGWTWTFQGGTPGTASTKTVNVTYNSPGTYQVKLVAANYIGSDTKIKLGYITVVPDCATLTSTAVTKTKMQVYPNPTKSMLYLKSPQNVLNIEIYDGTGRKVMESKPNQKDTSINVERLSAGMYMIKTRTIDGEEVYKIIKKD</sequence>
<evidence type="ECO:0000313" key="4">
    <source>
        <dbReference type="EMBL" id="SIS48463.1"/>
    </source>
</evidence>
<evidence type="ECO:0000259" key="3">
    <source>
        <dbReference type="PROSITE" id="PS50093"/>
    </source>
</evidence>
<organism evidence="4 5">
    <name type="scientific">Kaistella chaponensis</name>
    <dbReference type="NCBI Taxonomy" id="713588"/>
    <lineage>
        <taxon>Bacteria</taxon>
        <taxon>Pseudomonadati</taxon>
        <taxon>Bacteroidota</taxon>
        <taxon>Flavobacteriia</taxon>
        <taxon>Flavobacteriales</taxon>
        <taxon>Weeksellaceae</taxon>
        <taxon>Chryseobacterium group</taxon>
        <taxon>Kaistella</taxon>
    </lineage>
</organism>
<dbReference type="InterPro" id="IPR035986">
    <property type="entry name" value="PKD_dom_sf"/>
</dbReference>
<dbReference type="RefSeq" id="WP_076384913.1">
    <property type="nucleotide sequence ID" value="NZ_FTOI01000002.1"/>
</dbReference>
<accession>A0A1N7JGI0</accession>
<dbReference type="SUPFAM" id="SSF49299">
    <property type="entry name" value="PKD domain"/>
    <property type="match status" value="1"/>
</dbReference>
<dbReference type="AlphaFoldDB" id="A0A1N7JGI0"/>
<dbReference type="InterPro" id="IPR026444">
    <property type="entry name" value="Secre_tail"/>
</dbReference>
<dbReference type="InterPro" id="IPR022409">
    <property type="entry name" value="PKD/Chitinase_dom"/>
</dbReference>
<dbReference type="InterPro" id="IPR013783">
    <property type="entry name" value="Ig-like_fold"/>
</dbReference>
<dbReference type="STRING" id="713588.SAMN05421789_10222"/>
<proteinExistence type="predicted"/>
<dbReference type="Proteomes" id="UP000185839">
    <property type="component" value="Unassembled WGS sequence"/>
</dbReference>